<keyword evidence="3" id="KW-1185">Reference proteome</keyword>
<sequence length="247" mass="27928">MASTVQKKETVPTVAQINADSITQLANKYWAPNRPDKLTSDPATISTDVINDIYANEIVASGGFSIRRESTYEIRQDIEDVVKRFQDLALTEVGEVMFEGWAQWLSPFTVKPKCPPGTSYDSKQPFIPQIGLTYVRGCEIEGMLGPTGKVIEEGPEPKPQMEGDTRTFRVWLDCNQYRLDMLNAVGGKEDVYETFNIIMRRKPKENNFKAVLETIRSLMNTDCVVPDWLQNIILGHRGILVLLIIQK</sequence>
<dbReference type="Pfam" id="PF21143">
    <property type="entry name" value="Aquarius_N_2nd"/>
    <property type="match status" value="1"/>
</dbReference>
<evidence type="ECO:0000313" key="2">
    <source>
        <dbReference type="EMBL" id="GIY87374.1"/>
    </source>
</evidence>
<dbReference type="InterPro" id="IPR048966">
    <property type="entry name" value="Aquarius_b-barrel"/>
</dbReference>
<accession>A0AAV4X049</accession>
<dbReference type="GO" id="GO:0004386">
    <property type="term" value="F:helicase activity"/>
    <property type="evidence" value="ECO:0007669"/>
    <property type="project" value="UniProtKB-KW"/>
</dbReference>
<name>A0AAV4X049_CAEEX</name>
<keyword evidence="2" id="KW-0547">Nucleotide-binding</keyword>
<dbReference type="EMBL" id="BPLR01016931">
    <property type="protein sequence ID" value="GIY87374.1"/>
    <property type="molecule type" value="Genomic_DNA"/>
</dbReference>
<gene>
    <name evidence="2" type="primary">AQR</name>
    <name evidence="2" type="ORF">CEXT_60411</name>
</gene>
<keyword evidence="2" id="KW-0067">ATP-binding</keyword>
<feature type="domain" description="RNA helicase aquarius beta-barrel" evidence="1">
    <location>
        <begin position="121"/>
        <end position="201"/>
    </location>
</feature>
<keyword evidence="2" id="KW-0347">Helicase</keyword>
<proteinExistence type="predicted"/>
<dbReference type="AlphaFoldDB" id="A0AAV4X049"/>
<organism evidence="2 3">
    <name type="scientific">Caerostris extrusa</name>
    <name type="common">Bark spider</name>
    <name type="synonym">Caerostris bankana</name>
    <dbReference type="NCBI Taxonomy" id="172846"/>
    <lineage>
        <taxon>Eukaryota</taxon>
        <taxon>Metazoa</taxon>
        <taxon>Ecdysozoa</taxon>
        <taxon>Arthropoda</taxon>
        <taxon>Chelicerata</taxon>
        <taxon>Arachnida</taxon>
        <taxon>Araneae</taxon>
        <taxon>Araneomorphae</taxon>
        <taxon>Entelegynae</taxon>
        <taxon>Araneoidea</taxon>
        <taxon>Araneidae</taxon>
        <taxon>Caerostris</taxon>
    </lineage>
</organism>
<reference evidence="2 3" key="1">
    <citation type="submission" date="2021-06" db="EMBL/GenBank/DDBJ databases">
        <title>Caerostris extrusa draft genome.</title>
        <authorList>
            <person name="Kono N."/>
            <person name="Arakawa K."/>
        </authorList>
    </citation>
    <scope>NUCLEOTIDE SEQUENCE [LARGE SCALE GENOMIC DNA]</scope>
</reference>
<dbReference type="Proteomes" id="UP001054945">
    <property type="component" value="Unassembled WGS sequence"/>
</dbReference>
<evidence type="ECO:0000259" key="1">
    <source>
        <dbReference type="Pfam" id="PF21143"/>
    </source>
</evidence>
<protein>
    <submittedName>
        <fullName evidence="2">RNA helicase aquarius</fullName>
    </submittedName>
</protein>
<comment type="caution">
    <text evidence="2">The sequence shown here is derived from an EMBL/GenBank/DDBJ whole genome shotgun (WGS) entry which is preliminary data.</text>
</comment>
<keyword evidence="2" id="KW-0378">Hydrolase</keyword>
<evidence type="ECO:0000313" key="3">
    <source>
        <dbReference type="Proteomes" id="UP001054945"/>
    </source>
</evidence>